<sequence length="262" mass="26850">MLHLPGLAVAAAHPAWASLGSVLASAVLWTALALLALRGLRRRHLRHHDGGVPSGLLAVALALDVVVLGLSGLSPPRPGNLLAAGVGMIALCAASALLTRPRHVPFVLLPALVGQAVLVRAADTAADTARYVADTVTVVAATAATSAVIVRLERSRRAGVRAPAEAAVTDLLTGLLDRRGIEQRFEALHRVARLRGERVSAGVAHLPPREDGPAGADSGDDGRTGSAAVLLRGPCGRRPRPPARRPSPSTAPPTPGRRASGS</sequence>
<comment type="caution">
    <text evidence="3">The sequence shown here is derived from an EMBL/GenBank/DDBJ whole genome shotgun (WGS) entry which is preliminary data.</text>
</comment>
<keyword evidence="2" id="KW-0812">Transmembrane</keyword>
<proteinExistence type="predicted"/>
<protein>
    <submittedName>
        <fullName evidence="3">Uncharacterized protein</fullName>
    </submittedName>
</protein>
<feature type="region of interest" description="Disordered" evidence="1">
    <location>
        <begin position="202"/>
        <end position="262"/>
    </location>
</feature>
<accession>A0A5C8ZL60</accession>
<keyword evidence="2" id="KW-0472">Membrane</keyword>
<feature type="transmembrane region" description="Helical" evidence="2">
    <location>
        <begin position="105"/>
        <end position="122"/>
    </location>
</feature>
<keyword evidence="4" id="KW-1185">Reference proteome</keyword>
<feature type="transmembrane region" description="Helical" evidence="2">
    <location>
        <begin position="15"/>
        <end position="40"/>
    </location>
</feature>
<feature type="transmembrane region" description="Helical" evidence="2">
    <location>
        <begin position="52"/>
        <end position="73"/>
    </location>
</feature>
<reference evidence="3 4" key="1">
    <citation type="submission" date="2019-07" db="EMBL/GenBank/DDBJ databases">
        <title>Quadrisphaera sp. strain DD2A genome sequencing and assembly.</title>
        <authorList>
            <person name="Kim I."/>
        </authorList>
    </citation>
    <scope>NUCLEOTIDE SEQUENCE [LARGE SCALE GENOMIC DNA]</scope>
    <source>
        <strain evidence="3 4">DD2A</strain>
    </source>
</reference>
<dbReference type="EMBL" id="VKAC01000001">
    <property type="protein sequence ID" value="TXR57893.1"/>
    <property type="molecule type" value="Genomic_DNA"/>
</dbReference>
<feature type="transmembrane region" description="Helical" evidence="2">
    <location>
        <begin position="79"/>
        <end position="98"/>
    </location>
</feature>
<dbReference type="AlphaFoldDB" id="A0A5C8ZL60"/>
<keyword evidence="2" id="KW-1133">Transmembrane helix</keyword>
<name>A0A5C8ZL60_9ACTN</name>
<dbReference type="RefSeq" id="WP_147924504.1">
    <property type="nucleotide sequence ID" value="NZ_VKAC01000001.1"/>
</dbReference>
<organism evidence="3 4">
    <name type="scientific">Quadrisphaera setariae</name>
    <dbReference type="NCBI Taxonomy" id="2593304"/>
    <lineage>
        <taxon>Bacteria</taxon>
        <taxon>Bacillati</taxon>
        <taxon>Actinomycetota</taxon>
        <taxon>Actinomycetes</taxon>
        <taxon>Kineosporiales</taxon>
        <taxon>Kineosporiaceae</taxon>
        <taxon>Quadrisphaera</taxon>
    </lineage>
</organism>
<evidence type="ECO:0000256" key="1">
    <source>
        <dbReference type="SAM" id="MobiDB-lite"/>
    </source>
</evidence>
<evidence type="ECO:0000313" key="4">
    <source>
        <dbReference type="Proteomes" id="UP000321234"/>
    </source>
</evidence>
<evidence type="ECO:0000313" key="3">
    <source>
        <dbReference type="EMBL" id="TXR57893.1"/>
    </source>
</evidence>
<gene>
    <name evidence="3" type="ORF">FMM08_01195</name>
</gene>
<evidence type="ECO:0000256" key="2">
    <source>
        <dbReference type="SAM" id="Phobius"/>
    </source>
</evidence>
<dbReference type="Proteomes" id="UP000321234">
    <property type="component" value="Unassembled WGS sequence"/>
</dbReference>
<feature type="transmembrane region" description="Helical" evidence="2">
    <location>
        <begin position="128"/>
        <end position="152"/>
    </location>
</feature>